<evidence type="ECO:0000313" key="2">
    <source>
        <dbReference type="EMBL" id="KAF0907112.1"/>
    </source>
</evidence>
<dbReference type="OrthoDB" id="706948at2759"/>
<gene>
    <name evidence="2" type="ORF">E2562_015652</name>
</gene>
<evidence type="ECO:0000256" key="1">
    <source>
        <dbReference type="SAM" id="Phobius"/>
    </source>
</evidence>
<dbReference type="PROSITE" id="PS51257">
    <property type="entry name" value="PROKAR_LIPOPROTEIN"/>
    <property type="match status" value="1"/>
</dbReference>
<keyword evidence="1" id="KW-0472">Membrane</keyword>
<keyword evidence="3" id="KW-1185">Reference proteome</keyword>
<keyword evidence="1" id="KW-1133">Transmembrane helix</keyword>
<accession>A0A6G1D485</accession>
<dbReference type="AlphaFoldDB" id="A0A6G1D485"/>
<evidence type="ECO:0000313" key="3">
    <source>
        <dbReference type="Proteomes" id="UP000479710"/>
    </source>
</evidence>
<proteinExistence type="predicted"/>
<name>A0A6G1D485_9ORYZ</name>
<reference evidence="2 3" key="1">
    <citation type="submission" date="2019-11" db="EMBL/GenBank/DDBJ databases">
        <title>Whole genome sequence of Oryza granulata.</title>
        <authorList>
            <person name="Li W."/>
        </authorList>
    </citation>
    <scope>NUCLEOTIDE SEQUENCE [LARGE SCALE GENOMIC DNA]</scope>
    <source>
        <strain evidence="3">cv. Menghai</strain>
        <tissue evidence="2">Leaf</tissue>
    </source>
</reference>
<dbReference type="EMBL" id="SPHZ02000007">
    <property type="protein sequence ID" value="KAF0907112.1"/>
    <property type="molecule type" value="Genomic_DNA"/>
</dbReference>
<sequence length="145" mass="15522">MKAVLHGKPLVFVIILYGWTLAGSMGCRIMGARVTAADLAALRSGGLDDVVTCLTFAVLTLAMQTCLACVLEERPASAPRRPASWYPWMIAVMSWVCISSYFVAYITYGGNVAPTSPEWTVAGVASAANLAMATRTVQAIITVFW</sequence>
<dbReference type="Proteomes" id="UP000479710">
    <property type="component" value="Unassembled WGS sequence"/>
</dbReference>
<feature type="transmembrane region" description="Helical" evidence="1">
    <location>
        <begin position="83"/>
        <end position="108"/>
    </location>
</feature>
<feature type="transmembrane region" description="Helical" evidence="1">
    <location>
        <begin position="50"/>
        <end position="71"/>
    </location>
</feature>
<comment type="caution">
    <text evidence="2">The sequence shown here is derived from an EMBL/GenBank/DDBJ whole genome shotgun (WGS) entry which is preliminary data.</text>
</comment>
<protein>
    <submittedName>
        <fullName evidence="2">Uncharacterized protein</fullName>
    </submittedName>
</protein>
<keyword evidence="1" id="KW-0812">Transmembrane</keyword>
<organism evidence="2 3">
    <name type="scientific">Oryza meyeriana var. granulata</name>
    <dbReference type="NCBI Taxonomy" id="110450"/>
    <lineage>
        <taxon>Eukaryota</taxon>
        <taxon>Viridiplantae</taxon>
        <taxon>Streptophyta</taxon>
        <taxon>Embryophyta</taxon>
        <taxon>Tracheophyta</taxon>
        <taxon>Spermatophyta</taxon>
        <taxon>Magnoliopsida</taxon>
        <taxon>Liliopsida</taxon>
        <taxon>Poales</taxon>
        <taxon>Poaceae</taxon>
        <taxon>BOP clade</taxon>
        <taxon>Oryzoideae</taxon>
        <taxon>Oryzeae</taxon>
        <taxon>Oryzinae</taxon>
        <taxon>Oryza</taxon>
        <taxon>Oryza meyeriana</taxon>
    </lineage>
</organism>